<keyword evidence="4 5" id="KW-0472">Membrane</keyword>
<feature type="transmembrane region" description="Helical" evidence="5">
    <location>
        <begin position="178"/>
        <end position="196"/>
    </location>
</feature>
<name>A0AAD9VPC0_9HYME</name>
<dbReference type="PANTHER" id="PTHR23291">
    <property type="entry name" value="BAX INHIBITOR-RELATED"/>
    <property type="match status" value="1"/>
</dbReference>
<evidence type="ECO:0000313" key="7">
    <source>
        <dbReference type="Proteomes" id="UP001258017"/>
    </source>
</evidence>
<dbReference type="PANTHER" id="PTHR23291:SF127">
    <property type="entry name" value="PROTEIN LIFEGUARD 1-LIKE"/>
    <property type="match status" value="1"/>
</dbReference>
<dbReference type="Pfam" id="PF01027">
    <property type="entry name" value="Bax1-I"/>
    <property type="match status" value="1"/>
</dbReference>
<dbReference type="InterPro" id="IPR006214">
    <property type="entry name" value="Bax_inhibitor_1-related"/>
</dbReference>
<feature type="transmembrane region" description="Helical" evidence="5">
    <location>
        <begin position="151"/>
        <end position="172"/>
    </location>
</feature>
<dbReference type="GO" id="GO:0005794">
    <property type="term" value="C:Golgi apparatus"/>
    <property type="evidence" value="ECO:0007669"/>
    <property type="project" value="TreeGrafter"/>
</dbReference>
<comment type="similarity">
    <text evidence="5">Belongs to the BI1 family.</text>
</comment>
<feature type="transmembrane region" description="Helical" evidence="5">
    <location>
        <begin position="234"/>
        <end position="253"/>
    </location>
</feature>
<comment type="subcellular location">
    <subcellularLocation>
        <location evidence="1">Membrane</location>
        <topology evidence="1">Multi-pass membrane protein</topology>
    </subcellularLocation>
</comment>
<proteinExistence type="inferred from homology"/>
<reference evidence="6" key="1">
    <citation type="submission" date="2021-08" db="EMBL/GenBank/DDBJ databases">
        <authorList>
            <person name="Misof B."/>
            <person name="Oliver O."/>
            <person name="Podsiadlowski L."/>
            <person name="Donath A."/>
            <person name="Peters R."/>
            <person name="Mayer C."/>
            <person name="Rust J."/>
            <person name="Gunkel S."/>
            <person name="Lesny P."/>
            <person name="Martin S."/>
            <person name="Oeyen J.P."/>
            <person name="Petersen M."/>
            <person name="Panagiotis P."/>
            <person name="Wilbrandt J."/>
            <person name="Tanja T."/>
        </authorList>
    </citation>
    <scope>NUCLEOTIDE SEQUENCE</scope>
    <source>
        <strain evidence="6">GBR_01_08_01A</strain>
        <tissue evidence="6">Thorax + abdomen</tissue>
    </source>
</reference>
<keyword evidence="2 5" id="KW-0812">Transmembrane</keyword>
<evidence type="ECO:0000256" key="4">
    <source>
        <dbReference type="ARBA" id="ARBA00023136"/>
    </source>
</evidence>
<keyword evidence="7" id="KW-1185">Reference proteome</keyword>
<evidence type="ECO:0000313" key="6">
    <source>
        <dbReference type="EMBL" id="KAK2581117.1"/>
    </source>
</evidence>
<accession>A0AAD9VPC0</accession>
<comment type="caution">
    <text evidence="6">The sequence shown here is derived from an EMBL/GenBank/DDBJ whole genome shotgun (WGS) entry which is preliminary data.</text>
</comment>
<feature type="transmembrane region" description="Helical" evidence="5">
    <location>
        <begin position="120"/>
        <end position="139"/>
    </location>
</feature>
<dbReference type="Proteomes" id="UP001258017">
    <property type="component" value="Unassembled WGS sequence"/>
</dbReference>
<sequence length="299" mass="34233">MESPNPYGQPIDFTQGPPQLPPLYRGQKIQSGPYTITVTDDMVAQRERQNQELYRAWLNEQRRRNMADDEYMGDFKDAVIRRNFVKKVFCILGIQLLYTTAIIAFFMFVPEAREFMLLNWYLWVLALILFTVVYCAISCSDCARRQTPNNYICLCLLTLAMSYLAAFVSVFYAVEVVLIAIGITSIVAITISFIATFTKFDLTMRAGLITIIGLVAIVSLFVMMIILIFTYIKILHIMIGLIGTLLLSVYLFFDIQTIMGGRRIELNPDEVVFATTQIYVDIILMYQYVLMLVGIFHDG</sequence>
<dbReference type="GO" id="GO:0016020">
    <property type="term" value="C:membrane"/>
    <property type="evidence" value="ECO:0007669"/>
    <property type="project" value="UniProtKB-SubCell"/>
</dbReference>
<keyword evidence="3 5" id="KW-1133">Transmembrane helix</keyword>
<dbReference type="AlphaFoldDB" id="A0AAD9VPC0"/>
<evidence type="ECO:0000256" key="5">
    <source>
        <dbReference type="RuleBase" id="RU004379"/>
    </source>
</evidence>
<dbReference type="GO" id="GO:0005783">
    <property type="term" value="C:endoplasmic reticulum"/>
    <property type="evidence" value="ECO:0007669"/>
    <property type="project" value="TreeGrafter"/>
</dbReference>
<feature type="transmembrane region" description="Helical" evidence="5">
    <location>
        <begin position="88"/>
        <end position="108"/>
    </location>
</feature>
<dbReference type="GO" id="GO:2001234">
    <property type="term" value="P:negative regulation of apoptotic signaling pathway"/>
    <property type="evidence" value="ECO:0007669"/>
    <property type="project" value="TreeGrafter"/>
</dbReference>
<evidence type="ECO:0000256" key="3">
    <source>
        <dbReference type="ARBA" id="ARBA00022989"/>
    </source>
</evidence>
<protein>
    <submittedName>
        <fullName evidence="6">Uncharacterized protein</fullName>
    </submittedName>
</protein>
<reference evidence="6" key="2">
    <citation type="journal article" date="2023" name="Commun. Biol.">
        <title>Intrasexual cuticular hydrocarbon dimorphism in a wasp sheds light on hydrocarbon biosynthesis genes in Hymenoptera.</title>
        <authorList>
            <person name="Moris V.C."/>
            <person name="Podsiadlowski L."/>
            <person name="Martin S."/>
            <person name="Oeyen J.P."/>
            <person name="Donath A."/>
            <person name="Petersen M."/>
            <person name="Wilbrandt J."/>
            <person name="Misof B."/>
            <person name="Liedtke D."/>
            <person name="Thamm M."/>
            <person name="Scheiner R."/>
            <person name="Schmitt T."/>
            <person name="Niehuis O."/>
        </authorList>
    </citation>
    <scope>NUCLEOTIDE SEQUENCE</scope>
    <source>
        <strain evidence="6">GBR_01_08_01A</strain>
    </source>
</reference>
<dbReference type="EMBL" id="JAIFRP010000042">
    <property type="protein sequence ID" value="KAK2581117.1"/>
    <property type="molecule type" value="Genomic_DNA"/>
</dbReference>
<organism evidence="6 7">
    <name type="scientific">Odynerus spinipes</name>
    <dbReference type="NCBI Taxonomy" id="1348599"/>
    <lineage>
        <taxon>Eukaryota</taxon>
        <taxon>Metazoa</taxon>
        <taxon>Ecdysozoa</taxon>
        <taxon>Arthropoda</taxon>
        <taxon>Hexapoda</taxon>
        <taxon>Insecta</taxon>
        <taxon>Pterygota</taxon>
        <taxon>Neoptera</taxon>
        <taxon>Endopterygota</taxon>
        <taxon>Hymenoptera</taxon>
        <taxon>Apocrita</taxon>
        <taxon>Aculeata</taxon>
        <taxon>Vespoidea</taxon>
        <taxon>Vespidae</taxon>
        <taxon>Eumeninae</taxon>
        <taxon>Odynerus</taxon>
    </lineage>
</organism>
<dbReference type="CDD" id="cd10428">
    <property type="entry name" value="LFG_like"/>
    <property type="match status" value="1"/>
</dbReference>
<gene>
    <name evidence="6" type="ORF">KPH14_007936</name>
</gene>
<evidence type="ECO:0000256" key="2">
    <source>
        <dbReference type="ARBA" id="ARBA00022692"/>
    </source>
</evidence>
<feature type="transmembrane region" description="Helical" evidence="5">
    <location>
        <begin position="208"/>
        <end position="228"/>
    </location>
</feature>
<evidence type="ECO:0000256" key="1">
    <source>
        <dbReference type="ARBA" id="ARBA00004141"/>
    </source>
</evidence>